<sequence length="113" mass="12834">MNIITYILYVLLTSTVIIWVGKTCYSKGEVFILKALNDPSLTARVNRSLLIGYYLVNLGYVLVSIQTWPSLNSIEEIILELSQRTGLLILLLGGLHYFNIYFITVHLKKNSNP</sequence>
<keyword evidence="3" id="KW-1185">Reference proteome</keyword>
<evidence type="ECO:0000313" key="2">
    <source>
        <dbReference type="EMBL" id="PHQ29442.1"/>
    </source>
</evidence>
<dbReference type="Proteomes" id="UP000229433">
    <property type="component" value="Unassembled WGS sequence"/>
</dbReference>
<dbReference type="RefSeq" id="WP_099645942.1">
    <property type="nucleotide sequence ID" value="NZ_KZ319290.1"/>
</dbReference>
<name>A0A2G1VRN7_9FLAO</name>
<proteinExistence type="predicted"/>
<evidence type="ECO:0008006" key="4">
    <source>
        <dbReference type="Google" id="ProtNLM"/>
    </source>
</evidence>
<protein>
    <recommendedName>
        <fullName evidence="4">DUF3784 domain-containing protein</fullName>
    </recommendedName>
</protein>
<keyword evidence="1" id="KW-1133">Transmembrane helix</keyword>
<feature type="transmembrane region" description="Helical" evidence="1">
    <location>
        <begin position="45"/>
        <end position="65"/>
    </location>
</feature>
<organism evidence="2 3">
    <name type="scientific">Leeuwenhoekiella nanhaiensis</name>
    <dbReference type="NCBI Taxonomy" id="1655491"/>
    <lineage>
        <taxon>Bacteria</taxon>
        <taxon>Pseudomonadati</taxon>
        <taxon>Bacteroidota</taxon>
        <taxon>Flavobacteriia</taxon>
        <taxon>Flavobacteriales</taxon>
        <taxon>Flavobacteriaceae</taxon>
        <taxon>Leeuwenhoekiella</taxon>
    </lineage>
</organism>
<keyword evidence="1" id="KW-0472">Membrane</keyword>
<gene>
    <name evidence="2" type="ORF">CJ305_08975</name>
</gene>
<comment type="caution">
    <text evidence="2">The sequence shown here is derived from an EMBL/GenBank/DDBJ whole genome shotgun (WGS) entry which is preliminary data.</text>
</comment>
<accession>A0A2G1VRN7</accession>
<feature type="transmembrane region" description="Helical" evidence="1">
    <location>
        <begin position="6"/>
        <end position="25"/>
    </location>
</feature>
<dbReference type="EMBL" id="NQXA01000004">
    <property type="protein sequence ID" value="PHQ29442.1"/>
    <property type="molecule type" value="Genomic_DNA"/>
</dbReference>
<evidence type="ECO:0000256" key="1">
    <source>
        <dbReference type="SAM" id="Phobius"/>
    </source>
</evidence>
<feature type="transmembrane region" description="Helical" evidence="1">
    <location>
        <begin position="85"/>
        <end position="107"/>
    </location>
</feature>
<dbReference type="AlphaFoldDB" id="A0A2G1VRN7"/>
<evidence type="ECO:0000313" key="3">
    <source>
        <dbReference type="Proteomes" id="UP000229433"/>
    </source>
</evidence>
<reference evidence="2 3" key="1">
    <citation type="submission" date="2017-08" db="EMBL/GenBank/DDBJ databases">
        <title>The whole genome shortgun sequences of strain Leeuwenhoekiella nanhaiensis G18 from the South China Sea.</title>
        <authorList>
            <person name="Liu Q."/>
        </authorList>
    </citation>
    <scope>NUCLEOTIDE SEQUENCE [LARGE SCALE GENOMIC DNA]</scope>
    <source>
        <strain evidence="2 3">G18</strain>
    </source>
</reference>
<keyword evidence="1" id="KW-0812">Transmembrane</keyword>
<dbReference type="OrthoDB" id="1438492at2"/>